<sequence length="128" mass="13402">MKKVFAAALASMSLLVSVPSFAQGAHAGENPQYGGVLAEVKGTQYELVAKPDNIAIYIDDHGKKVSTKGASAKVTLLNGSEKSEATLIPAGENKLEAKGTYKVEKGTKVVAVVTLEGKPAQSVRFTVR</sequence>
<gene>
    <name evidence="2" type="ORF">RY831_24025</name>
</gene>
<comment type="caution">
    <text evidence="2">The sequence shown here is derived from an EMBL/GenBank/DDBJ whole genome shotgun (WGS) entry which is preliminary data.</text>
</comment>
<keyword evidence="1" id="KW-0732">Signal</keyword>
<proteinExistence type="predicted"/>
<protein>
    <recommendedName>
        <fullName evidence="4">DUF5666 domain-containing protein</fullName>
    </recommendedName>
</protein>
<organism evidence="2 3">
    <name type="scientific">Noviherbaspirillum album</name>
    <dbReference type="NCBI Taxonomy" id="3080276"/>
    <lineage>
        <taxon>Bacteria</taxon>
        <taxon>Pseudomonadati</taxon>
        <taxon>Pseudomonadota</taxon>
        <taxon>Betaproteobacteria</taxon>
        <taxon>Burkholderiales</taxon>
        <taxon>Oxalobacteraceae</taxon>
        <taxon>Noviherbaspirillum</taxon>
    </lineage>
</organism>
<dbReference type="Proteomes" id="UP001352263">
    <property type="component" value="Unassembled WGS sequence"/>
</dbReference>
<accession>A0ABU6JEZ1</accession>
<name>A0ABU6JEZ1_9BURK</name>
<dbReference type="RefSeq" id="WP_326508912.1">
    <property type="nucleotide sequence ID" value="NZ_JAWIIV010000027.1"/>
</dbReference>
<feature type="chain" id="PRO_5045687040" description="DUF5666 domain-containing protein" evidence="1">
    <location>
        <begin position="23"/>
        <end position="128"/>
    </location>
</feature>
<dbReference type="EMBL" id="JAWIIV010000027">
    <property type="protein sequence ID" value="MEC4722236.1"/>
    <property type="molecule type" value="Genomic_DNA"/>
</dbReference>
<reference evidence="2 3" key="1">
    <citation type="submission" date="2023-10" db="EMBL/GenBank/DDBJ databases">
        <title>Noviherbaspirillum sp. CPCC 100848 genome assembly.</title>
        <authorList>
            <person name="Li X.Y."/>
            <person name="Fang X.M."/>
        </authorList>
    </citation>
    <scope>NUCLEOTIDE SEQUENCE [LARGE SCALE GENOMIC DNA]</scope>
    <source>
        <strain evidence="2 3">CPCC 100848</strain>
    </source>
</reference>
<evidence type="ECO:0000256" key="1">
    <source>
        <dbReference type="SAM" id="SignalP"/>
    </source>
</evidence>
<evidence type="ECO:0008006" key="4">
    <source>
        <dbReference type="Google" id="ProtNLM"/>
    </source>
</evidence>
<keyword evidence="3" id="KW-1185">Reference proteome</keyword>
<evidence type="ECO:0000313" key="2">
    <source>
        <dbReference type="EMBL" id="MEC4722236.1"/>
    </source>
</evidence>
<evidence type="ECO:0000313" key="3">
    <source>
        <dbReference type="Proteomes" id="UP001352263"/>
    </source>
</evidence>
<feature type="signal peptide" evidence="1">
    <location>
        <begin position="1"/>
        <end position="22"/>
    </location>
</feature>